<name>A0A8S2YE84_9BILA</name>
<feature type="non-terminal residue" evidence="1">
    <location>
        <position position="1"/>
    </location>
</feature>
<accession>A0A8S2YE84</accession>
<dbReference type="AlphaFoldDB" id="A0A8S2YE84"/>
<evidence type="ECO:0000313" key="2">
    <source>
        <dbReference type="Proteomes" id="UP000676336"/>
    </source>
</evidence>
<proteinExistence type="predicted"/>
<gene>
    <name evidence="1" type="ORF">SMN809_LOCUS37096</name>
</gene>
<dbReference type="Proteomes" id="UP000676336">
    <property type="component" value="Unassembled WGS sequence"/>
</dbReference>
<dbReference type="EMBL" id="CAJOBI010093319">
    <property type="protein sequence ID" value="CAF4552699.1"/>
    <property type="molecule type" value="Genomic_DNA"/>
</dbReference>
<evidence type="ECO:0000313" key="1">
    <source>
        <dbReference type="EMBL" id="CAF4552699.1"/>
    </source>
</evidence>
<comment type="caution">
    <text evidence="1">The sequence shown here is derived from an EMBL/GenBank/DDBJ whole genome shotgun (WGS) entry which is preliminary data.</text>
</comment>
<sequence>MFINEYNDIPYDAIRYMAGE</sequence>
<protein>
    <submittedName>
        <fullName evidence="1">Uncharacterized protein</fullName>
    </submittedName>
</protein>
<reference evidence="1" key="1">
    <citation type="submission" date="2021-02" db="EMBL/GenBank/DDBJ databases">
        <authorList>
            <person name="Nowell W R."/>
        </authorList>
    </citation>
    <scope>NUCLEOTIDE SEQUENCE</scope>
</reference>
<organism evidence="1 2">
    <name type="scientific">Rotaria magnacalcarata</name>
    <dbReference type="NCBI Taxonomy" id="392030"/>
    <lineage>
        <taxon>Eukaryota</taxon>
        <taxon>Metazoa</taxon>
        <taxon>Spiralia</taxon>
        <taxon>Gnathifera</taxon>
        <taxon>Rotifera</taxon>
        <taxon>Eurotatoria</taxon>
        <taxon>Bdelloidea</taxon>
        <taxon>Philodinida</taxon>
        <taxon>Philodinidae</taxon>
        <taxon>Rotaria</taxon>
    </lineage>
</organism>